<sequence>TVAETGLPVQTEWWVNLTSGSVSRGTGATIGLSEPDGSYTYTVATANKSYAVSPASGQLTILAGHGTDVVVAFHSVTYPVTFVESGLRAGTEWWVSTAAASSPHSGAVALTMSLVNGSYAYSVTTTGSGPAVRRRGVCGRRCPDHRHGHPGSMDVCGLLHRAGRARRRRLVGHSERHAAQFEGPGDHVHGAER</sequence>
<protein>
    <submittedName>
        <fullName evidence="2">Thermopsin</fullName>
    </submittedName>
</protein>
<dbReference type="AlphaFoldDB" id="T0ZEZ3"/>
<reference evidence="2" key="1">
    <citation type="submission" date="2013-08" db="EMBL/GenBank/DDBJ databases">
        <authorList>
            <person name="Mendez C."/>
            <person name="Richter M."/>
            <person name="Ferrer M."/>
            <person name="Sanchez J."/>
        </authorList>
    </citation>
    <scope>NUCLEOTIDE SEQUENCE</scope>
</reference>
<organism evidence="2">
    <name type="scientific">mine drainage metagenome</name>
    <dbReference type="NCBI Taxonomy" id="410659"/>
    <lineage>
        <taxon>unclassified sequences</taxon>
        <taxon>metagenomes</taxon>
        <taxon>ecological metagenomes</taxon>
    </lineage>
</organism>
<reference evidence="2" key="2">
    <citation type="journal article" date="2014" name="ISME J.">
        <title>Microbial stratification in low pH oxic and suboxic macroscopic growths along an acid mine drainage.</title>
        <authorList>
            <person name="Mendez-Garcia C."/>
            <person name="Mesa V."/>
            <person name="Sprenger R.R."/>
            <person name="Richter M."/>
            <person name="Diez M.S."/>
            <person name="Solano J."/>
            <person name="Bargiela R."/>
            <person name="Golyshina O.V."/>
            <person name="Manteca A."/>
            <person name="Ramos J.L."/>
            <person name="Gallego J.R."/>
            <person name="Llorente I."/>
            <person name="Martins Dos Santos V.A."/>
            <person name="Jensen O.N."/>
            <person name="Pelaez A.I."/>
            <person name="Sanchez J."/>
            <person name="Ferrer M."/>
        </authorList>
    </citation>
    <scope>NUCLEOTIDE SEQUENCE</scope>
</reference>
<gene>
    <name evidence="2" type="ORF">B2A_08766</name>
</gene>
<proteinExistence type="predicted"/>
<feature type="compositionally biased region" description="Basic and acidic residues" evidence="1">
    <location>
        <begin position="172"/>
        <end position="193"/>
    </location>
</feature>
<feature type="region of interest" description="Disordered" evidence="1">
    <location>
        <begin position="171"/>
        <end position="193"/>
    </location>
</feature>
<evidence type="ECO:0000313" key="2">
    <source>
        <dbReference type="EMBL" id="EQD46736.1"/>
    </source>
</evidence>
<feature type="non-terminal residue" evidence="2">
    <location>
        <position position="193"/>
    </location>
</feature>
<comment type="caution">
    <text evidence="2">The sequence shown here is derived from an EMBL/GenBank/DDBJ whole genome shotgun (WGS) entry which is preliminary data.</text>
</comment>
<accession>T0ZEZ3</accession>
<feature type="non-terminal residue" evidence="2">
    <location>
        <position position="1"/>
    </location>
</feature>
<evidence type="ECO:0000256" key="1">
    <source>
        <dbReference type="SAM" id="MobiDB-lite"/>
    </source>
</evidence>
<name>T0ZEZ3_9ZZZZ</name>
<dbReference type="EMBL" id="AUZZ01006318">
    <property type="protein sequence ID" value="EQD46736.1"/>
    <property type="molecule type" value="Genomic_DNA"/>
</dbReference>